<dbReference type="AlphaFoldDB" id="A0A2G5E9J1"/>
<evidence type="ECO:0000313" key="2">
    <source>
        <dbReference type="Proteomes" id="UP000230069"/>
    </source>
</evidence>
<sequence length="78" mass="8397">MSGLIDMWTSELAKLRQKGETMFTNGAKNPPAGTELKSKSIFGSSPLALSPIFHSKPAGTEVIYTEATISMLMDCFSP</sequence>
<dbReference type="Proteomes" id="UP000230069">
    <property type="component" value="Unassembled WGS sequence"/>
</dbReference>
<accession>A0A2G5E9J1</accession>
<keyword evidence="2" id="KW-1185">Reference proteome</keyword>
<protein>
    <submittedName>
        <fullName evidence="1">Uncharacterized protein</fullName>
    </submittedName>
</protein>
<organism evidence="1 2">
    <name type="scientific">Aquilegia coerulea</name>
    <name type="common">Rocky mountain columbine</name>
    <dbReference type="NCBI Taxonomy" id="218851"/>
    <lineage>
        <taxon>Eukaryota</taxon>
        <taxon>Viridiplantae</taxon>
        <taxon>Streptophyta</taxon>
        <taxon>Embryophyta</taxon>
        <taxon>Tracheophyta</taxon>
        <taxon>Spermatophyta</taxon>
        <taxon>Magnoliopsida</taxon>
        <taxon>Ranunculales</taxon>
        <taxon>Ranunculaceae</taxon>
        <taxon>Thalictroideae</taxon>
        <taxon>Aquilegia</taxon>
    </lineage>
</organism>
<dbReference type="EMBL" id="KZ305027">
    <property type="protein sequence ID" value="PIA52423.1"/>
    <property type="molecule type" value="Genomic_DNA"/>
</dbReference>
<proteinExistence type="predicted"/>
<gene>
    <name evidence="1" type="ORF">AQUCO_01000354v1</name>
</gene>
<dbReference type="InParanoid" id="A0A2G5E9J1"/>
<name>A0A2G5E9J1_AQUCA</name>
<dbReference type="PANTHER" id="PTHR38222:SF1">
    <property type="entry name" value="TFIIS N-TERMINAL DOMAIN-CONTAINING PROTEIN"/>
    <property type="match status" value="1"/>
</dbReference>
<dbReference type="OrthoDB" id="607613at2759"/>
<evidence type="ECO:0000313" key="1">
    <source>
        <dbReference type="EMBL" id="PIA52423.1"/>
    </source>
</evidence>
<dbReference type="PANTHER" id="PTHR38222">
    <property type="entry name" value="TFIIS N-TERMINAL DOMAIN-CONTAINING PROTEIN"/>
    <property type="match status" value="1"/>
</dbReference>
<reference evidence="1 2" key="1">
    <citation type="submission" date="2017-09" db="EMBL/GenBank/DDBJ databases">
        <title>WGS assembly of Aquilegia coerulea Goldsmith.</title>
        <authorList>
            <person name="Hodges S."/>
            <person name="Kramer E."/>
            <person name="Nordborg M."/>
            <person name="Tomkins J."/>
            <person name="Borevitz J."/>
            <person name="Derieg N."/>
            <person name="Yan J."/>
            <person name="Mihaltcheva S."/>
            <person name="Hayes R.D."/>
            <person name="Rokhsar D."/>
        </authorList>
    </citation>
    <scope>NUCLEOTIDE SEQUENCE [LARGE SCALE GENOMIC DNA]</scope>
    <source>
        <strain evidence="2">cv. Goldsmith</strain>
    </source>
</reference>